<dbReference type="EMBL" id="BGZK01000270">
    <property type="protein sequence ID" value="GBP33156.1"/>
    <property type="molecule type" value="Genomic_DNA"/>
</dbReference>
<dbReference type="Proteomes" id="UP000299102">
    <property type="component" value="Unassembled WGS sequence"/>
</dbReference>
<feature type="compositionally biased region" description="Basic and acidic residues" evidence="1">
    <location>
        <begin position="14"/>
        <end position="28"/>
    </location>
</feature>
<reference evidence="2 3" key="1">
    <citation type="journal article" date="2019" name="Commun. Biol.">
        <title>The bagworm genome reveals a unique fibroin gene that provides high tensile strength.</title>
        <authorList>
            <person name="Kono N."/>
            <person name="Nakamura H."/>
            <person name="Ohtoshi R."/>
            <person name="Tomita M."/>
            <person name="Numata K."/>
            <person name="Arakawa K."/>
        </authorList>
    </citation>
    <scope>NUCLEOTIDE SEQUENCE [LARGE SCALE GENOMIC DNA]</scope>
</reference>
<feature type="region of interest" description="Disordered" evidence="1">
    <location>
        <begin position="1"/>
        <end position="99"/>
    </location>
</feature>
<gene>
    <name evidence="2" type="ORF">EVAR_14837_1</name>
</gene>
<dbReference type="AlphaFoldDB" id="A0A4C1V462"/>
<keyword evidence="3" id="KW-1185">Reference proteome</keyword>
<proteinExistence type="predicted"/>
<name>A0A4C1V462_EUMVA</name>
<organism evidence="2 3">
    <name type="scientific">Eumeta variegata</name>
    <name type="common">Bagworm moth</name>
    <name type="synonym">Eumeta japonica</name>
    <dbReference type="NCBI Taxonomy" id="151549"/>
    <lineage>
        <taxon>Eukaryota</taxon>
        <taxon>Metazoa</taxon>
        <taxon>Ecdysozoa</taxon>
        <taxon>Arthropoda</taxon>
        <taxon>Hexapoda</taxon>
        <taxon>Insecta</taxon>
        <taxon>Pterygota</taxon>
        <taxon>Neoptera</taxon>
        <taxon>Endopterygota</taxon>
        <taxon>Lepidoptera</taxon>
        <taxon>Glossata</taxon>
        <taxon>Ditrysia</taxon>
        <taxon>Tineoidea</taxon>
        <taxon>Psychidae</taxon>
        <taxon>Oiketicinae</taxon>
        <taxon>Eumeta</taxon>
    </lineage>
</organism>
<protein>
    <submittedName>
        <fullName evidence="2">Uncharacterized protein</fullName>
    </submittedName>
</protein>
<evidence type="ECO:0000313" key="2">
    <source>
        <dbReference type="EMBL" id="GBP33156.1"/>
    </source>
</evidence>
<feature type="compositionally biased region" description="Polar residues" evidence="1">
    <location>
        <begin position="76"/>
        <end position="90"/>
    </location>
</feature>
<accession>A0A4C1V462</accession>
<evidence type="ECO:0000256" key="1">
    <source>
        <dbReference type="SAM" id="MobiDB-lite"/>
    </source>
</evidence>
<comment type="caution">
    <text evidence="2">The sequence shown here is derived from an EMBL/GenBank/DDBJ whole genome shotgun (WGS) entry which is preliminary data.</text>
</comment>
<feature type="compositionally biased region" description="Pro residues" evidence="1">
    <location>
        <begin position="35"/>
        <end position="47"/>
    </location>
</feature>
<sequence>MCIVHCTGSGASAGRDRGTGREATDATRRLLRQATPPPPDHTAPPPAHSLGPRNPYRGTDAGPQEGREVQRPRAGASTSSHDLRNVSPSESFIRVTSEF</sequence>
<evidence type="ECO:0000313" key="3">
    <source>
        <dbReference type="Proteomes" id="UP000299102"/>
    </source>
</evidence>